<organism evidence="2 3">
    <name type="scientific">Cytophaga hutchinsonii (strain ATCC 33406 / DSM 1761 / CIP 103989 / NBRC 15051 / NCIMB 9469 / D465)</name>
    <dbReference type="NCBI Taxonomy" id="269798"/>
    <lineage>
        <taxon>Bacteria</taxon>
        <taxon>Pseudomonadati</taxon>
        <taxon>Bacteroidota</taxon>
        <taxon>Cytophagia</taxon>
        <taxon>Cytophagales</taxon>
        <taxon>Cytophagaceae</taxon>
        <taxon>Cytophaga</taxon>
    </lineage>
</organism>
<keyword evidence="1" id="KW-0812">Transmembrane</keyword>
<keyword evidence="1" id="KW-0472">Membrane</keyword>
<keyword evidence="1" id="KW-1133">Transmembrane helix</keyword>
<dbReference type="PANTHER" id="PTHR40394:SF2">
    <property type="entry name" value="QUINOL:CYTOCHROME C OXIDOREDUCTASE MEMBRANE PROTEIN"/>
    <property type="match status" value="1"/>
</dbReference>
<dbReference type="KEGG" id="chu:CHU_2210"/>
<keyword evidence="3" id="KW-1185">Reference proteome</keyword>
<dbReference type="AlphaFoldDB" id="A0A6N4SSR2"/>
<accession>A0A6N4SSR2</accession>
<dbReference type="Proteomes" id="UP000001822">
    <property type="component" value="Chromosome"/>
</dbReference>
<evidence type="ECO:0000256" key="1">
    <source>
        <dbReference type="SAM" id="Phobius"/>
    </source>
</evidence>
<feature type="transmembrane region" description="Helical" evidence="1">
    <location>
        <begin position="92"/>
        <end position="120"/>
    </location>
</feature>
<dbReference type="RefSeq" id="WP_011585590.1">
    <property type="nucleotide sequence ID" value="NC_008255.1"/>
</dbReference>
<evidence type="ECO:0000313" key="3">
    <source>
        <dbReference type="Proteomes" id="UP000001822"/>
    </source>
</evidence>
<feature type="transmembrane region" description="Helical" evidence="1">
    <location>
        <begin position="57"/>
        <end position="80"/>
    </location>
</feature>
<reference evidence="2 3" key="1">
    <citation type="journal article" date="2007" name="Appl. Environ. Microbiol.">
        <title>Genome sequence of the cellulolytic gliding bacterium Cytophaga hutchinsonii.</title>
        <authorList>
            <person name="Xie G."/>
            <person name="Bruce D.C."/>
            <person name="Challacombe J.F."/>
            <person name="Chertkov O."/>
            <person name="Detter J.C."/>
            <person name="Gilna P."/>
            <person name="Han C.S."/>
            <person name="Lucas S."/>
            <person name="Misra M."/>
            <person name="Myers G.L."/>
            <person name="Richardson P."/>
            <person name="Tapia R."/>
            <person name="Thayer N."/>
            <person name="Thompson L.S."/>
            <person name="Brettin T.S."/>
            <person name="Henrissat B."/>
            <person name="Wilson D.B."/>
            <person name="McBride M.J."/>
        </authorList>
    </citation>
    <scope>NUCLEOTIDE SEQUENCE [LARGE SCALE GENOMIC DNA]</scope>
    <source>
        <strain evidence="3">ATCC 33406 / DSM 1761 / CIP 103989 / NBRC 15051 / NCIMB 9469 / D465</strain>
    </source>
</reference>
<dbReference type="Pfam" id="PF11821">
    <property type="entry name" value="ActD"/>
    <property type="match status" value="1"/>
</dbReference>
<gene>
    <name evidence="2" type="ordered locus">CHU_2210</name>
</gene>
<evidence type="ECO:0000313" key="2">
    <source>
        <dbReference type="EMBL" id="ABG59473.1"/>
    </source>
</evidence>
<name>A0A6N4SSR2_CYTH3</name>
<dbReference type="EMBL" id="CP000383">
    <property type="protein sequence ID" value="ABG59473.1"/>
    <property type="molecule type" value="Genomic_DNA"/>
</dbReference>
<dbReference type="OrthoDB" id="9792475at2"/>
<sequence>MEKGKNFVFGVYDDEAVLMNAVDQIRAKGVKIHEVYTPYPVHGLDNALGYSYSNLPIAGFLFGIVGTITALSMMIGMLGFDWPMDIGGKPHIPLPAFIPITFELTVLFCALGMTGTFFVASNLNPWSTPQMFDPRTTDDKFVIAFDTASNKHDSAALKSILSETGASEVTTKSLEN</sequence>
<dbReference type="PANTHER" id="PTHR40394">
    <property type="entry name" value="LIPOPROTEIN-RELATED"/>
    <property type="match status" value="1"/>
</dbReference>
<proteinExistence type="predicted"/>
<dbReference type="InterPro" id="IPR021776">
    <property type="entry name" value="ActD"/>
</dbReference>
<protein>
    <submittedName>
        <fullName evidence="2">Quinol:cytochrome c oxidoreductase membrane protein</fullName>
    </submittedName>
</protein>